<dbReference type="KEGG" id="this:HZT40_05185"/>
<gene>
    <name evidence="1" type="ORF">HZT40_05185</name>
</gene>
<dbReference type="AlphaFoldDB" id="A0A7L6APV3"/>
<sequence length="63" mass="6901">MDNLQGNTNHIMKGYLLTDLNLDGKTLFTEPGNDTSLLMGNIILHPLNPNFAANYIVRGGLSQ</sequence>
<keyword evidence="2" id="KW-1185">Reference proteome</keyword>
<reference evidence="1" key="1">
    <citation type="submission" date="2020-06" db="EMBL/GenBank/DDBJ databases">
        <title>Analysis procedures for assessing recovery of high quality, complete, closed genomes from Nanopore long read metagenome sequencing.</title>
        <authorList>
            <person name="Bessarab I."/>
            <person name="Arumugam K."/>
            <person name="Haryono M."/>
            <person name="Liu X."/>
            <person name="Roy S."/>
            <person name="Zuniga-Montanez R.E."/>
            <person name="Qiu G."/>
            <person name="Drautz-Moses D.I."/>
            <person name="Law Y.Y."/>
            <person name="Wuertz S."/>
            <person name="Lauro F.M."/>
            <person name="Huson D.H."/>
            <person name="Williams R.B."/>
        </authorList>
    </citation>
    <scope>NUCLEOTIDE SEQUENCE [LARGE SCALE GENOMIC DNA]</scope>
    <source>
        <strain evidence="1">SSD2</strain>
    </source>
</reference>
<protein>
    <submittedName>
        <fullName evidence="1">Uncharacterized protein</fullName>
    </submittedName>
</protein>
<evidence type="ECO:0000313" key="2">
    <source>
        <dbReference type="Proteomes" id="UP000510621"/>
    </source>
</evidence>
<dbReference type="EMBL" id="CP059265">
    <property type="protein sequence ID" value="QLQ31091.1"/>
    <property type="molecule type" value="Genomic_DNA"/>
</dbReference>
<name>A0A7L6APV3_9GAMM</name>
<dbReference type="Proteomes" id="UP000510621">
    <property type="component" value="Chromosome"/>
</dbReference>
<accession>A0A7L6APV3</accession>
<proteinExistence type="predicted"/>
<organism evidence="1 2">
    <name type="scientific">Candidatus Thiothrix singaporensis</name>
    <dbReference type="NCBI Taxonomy" id="2799669"/>
    <lineage>
        <taxon>Bacteria</taxon>
        <taxon>Pseudomonadati</taxon>
        <taxon>Pseudomonadota</taxon>
        <taxon>Gammaproteobacteria</taxon>
        <taxon>Thiotrichales</taxon>
        <taxon>Thiotrichaceae</taxon>
        <taxon>Thiothrix</taxon>
    </lineage>
</organism>
<evidence type="ECO:0000313" key="1">
    <source>
        <dbReference type="EMBL" id="QLQ31091.1"/>
    </source>
</evidence>